<organism evidence="6 7">
    <name type="scientific">Methylosinus trichosporium (strain ATCC 35070 / NCIMB 11131 / UNIQEM 75 / OB3b)</name>
    <dbReference type="NCBI Taxonomy" id="595536"/>
    <lineage>
        <taxon>Bacteria</taxon>
        <taxon>Pseudomonadati</taxon>
        <taxon>Pseudomonadota</taxon>
        <taxon>Alphaproteobacteria</taxon>
        <taxon>Hyphomicrobiales</taxon>
        <taxon>Methylocystaceae</taxon>
        <taxon>Methylosinus</taxon>
    </lineage>
</organism>
<dbReference type="STRING" id="595536.GCA_000178815_03460"/>
<evidence type="ECO:0000256" key="4">
    <source>
        <dbReference type="SAM" id="MobiDB-lite"/>
    </source>
</evidence>
<dbReference type="InterPro" id="IPR001471">
    <property type="entry name" value="AP2/ERF_dom"/>
</dbReference>
<dbReference type="SUPFAM" id="SSF54171">
    <property type="entry name" value="DNA-binding domain"/>
    <property type="match status" value="1"/>
</dbReference>
<keyword evidence="7" id="KW-1185">Reference proteome</keyword>
<dbReference type="InterPro" id="IPR044925">
    <property type="entry name" value="His-Me_finger_sf"/>
</dbReference>
<keyword evidence="2" id="KW-0238">DNA-binding</keyword>
<reference evidence="7" key="1">
    <citation type="submission" date="2017-10" db="EMBL/GenBank/DDBJ databases">
        <title>Completed PacBio SMRT sequence of Methylosinus trichosporium OB3b reveals presence of a third large plasmid.</title>
        <authorList>
            <person name="Charles T.C."/>
            <person name="Lynch M.D.J."/>
            <person name="Heil J.R."/>
            <person name="Cheng J."/>
        </authorList>
    </citation>
    <scope>NUCLEOTIDE SEQUENCE [LARGE SCALE GENOMIC DNA]</scope>
    <source>
        <strain evidence="7">OB3b</strain>
    </source>
</reference>
<evidence type="ECO:0000313" key="6">
    <source>
        <dbReference type="EMBL" id="ATQ67914.1"/>
    </source>
</evidence>
<proteinExistence type="predicted"/>
<feature type="compositionally biased region" description="Basic and acidic residues" evidence="4">
    <location>
        <begin position="11"/>
        <end position="22"/>
    </location>
</feature>
<dbReference type="EMBL" id="CP023737">
    <property type="protein sequence ID" value="ATQ67914.1"/>
    <property type="molecule type" value="Genomic_DNA"/>
</dbReference>
<dbReference type="GO" id="GO:0003677">
    <property type="term" value="F:DNA binding"/>
    <property type="evidence" value="ECO:0007669"/>
    <property type="project" value="UniProtKB-KW"/>
</dbReference>
<evidence type="ECO:0000313" key="7">
    <source>
        <dbReference type="Proteomes" id="UP000230709"/>
    </source>
</evidence>
<feature type="domain" description="AP2/ERF" evidence="5">
    <location>
        <begin position="179"/>
        <end position="239"/>
    </location>
</feature>
<dbReference type="PROSITE" id="PS51032">
    <property type="entry name" value="AP2_ERF"/>
    <property type="match status" value="1"/>
</dbReference>
<dbReference type="InterPro" id="IPR036955">
    <property type="entry name" value="AP2/ERF_dom_sf"/>
</dbReference>
<protein>
    <recommendedName>
        <fullName evidence="5">AP2/ERF domain-containing protein</fullName>
    </recommendedName>
</protein>
<name>A0A2D2CYZ8_METT3</name>
<keyword evidence="3" id="KW-0804">Transcription</keyword>
<accession>A0A2D2CYZ8</accession>
<dbReference type="KEGG" id="mtw:CQW49_08460"/>
<gene>
    <name evidence="6" type="ORF">CQW49_08460</name>
</gene>
<feature type="region of interest" description="Disordered" evidence="4">
    <location>
        <begin position="232"/>
        <end position="254"/>
    </location>
</feature>
<evidence type="ECO:0000259" key="5">
    <source>
        <dbReference type="PROSITE" id="PS51032"/>
    </source>
</evidence>
<evidence type="ECO:0000256" key="1">
    <source>
        <dbReference type="ARBA" id="ARBA00023015"/>
    </source>
</evidence>
<dbReference type="InterPro" id="IPR016177">
    <property type="entry name" value="DNA-bd_dom_sf"/>
</dbReference>
<sequence length="254" mass="28022">MKRPSASSQRNDPHHHHDERPGRTLGLSSFPSPRRPGAGVFPLEPIMPKPAPLPPIERLQALFECDCTRGKLIFRPRAVDEFKSSPRMSAENAAKAFNALRSGKPAGHPDGGRVRLYVDGRRYWLARVLWRMCKNEDPGDALIDHADGATGNNCELNLRKASGAQNAHNRGLSARNTSGFAGVHFEKFTGRWKAQLGNGYRNINLGRFDTPEEAHQAYLNAKSEVAGEFFPSLRPLSRPTAAPQSVEPAAQEQT</sequence>
<evidence type="ECO:0000256" key="2">
    <source>
        <dbReference type="ARBA" id="ARBA00023125"/>
    </source>
</evidence>
<evidence type="ECO:0000256" key="3">
    <source>
        <dbReference type="ARBA" id="ARBA00023163"/>
    </source>
</evidence>
<dbReference type="GO" id="GO:0003700">
    <property type="term" value="F:DNA-binding transcription factor activity"/>
    <property type="evidence" value="ECO:0007669"/>
    <property type="project" value="InterPro"/>
</dbReference>
<keyword evidence="1" id="KW-0805">Transcription regulation</keyword>
<feature type="region of interest" description="Disordered" evidence="4">
    <location>
        <begin position="1"/>
        <end position="46"/>
    </location>
</feature>
<dbReference type="AlphaFoldDB" id="A0A2D2CYZ8"/>
<feature type="compositionally biased region" description="Polar residues" evidence="4">
    <location>
        <begin position="1"/>
        <end position="10"/>
    </location>
</feature>
<dbReference type="Proteomes" id="UP000230709">
    <property type="component" value="Chromosome"/>
</dbReference>
<dbReference type="SUPFAM" id="SSF54060">
    <property type="entry name" value="His-Me finger endonucleases"/>
    <property type="match status" value="1"/>
</dbReference>
<dbReference type="Gene3D" id="3.30.730.10">
    <property type="entry name" value="AP2/ERF domain"/>
    <property type="match status" value="1"/>
</dbReference>